<feature type="transmembrane region" description="Helical" evidence="10">
    <location>
        <begin position="1180"/>
        <end position="1210"/>
    </location>
</feature>
<evidence type="ECO:0000256" key="2">
    <source>
        <dbReference type="ARBA" id="ARBA00006012"/>
    </source>
</evidence>
<dbReference type="GO" id="GO:0016020">
    <property type="term" value="C:membrane"/>
    <property type="evidence" value="ECO:0007669"/>
    <property type="project" value="UniProtKB-SubCell"/>
</dbReference>
<evidence type="ECO:0000256" key="8">
    <source>
        <dbReference type="ARBA" id="ARBA00022989"/>
    </source>
</evidence>
<evidence type="ECO:0000313" key="12">
    <source>
        <dbReference type="EMBL" id="CAE0052759.1"/>
    </source>
</evidence>
<keyword evidence="8 10" id="KW-1133">Transmembrane helix</keyword>
<evidence type="ECO:0000256" key="3">
    <source>
        <dbReference type="ARBA" id="ARBA00014334"/>
    </source>
</evidence>
<feature type="transmembrane region" description="Helical" evidence="10">
    <location>
        <begin position="466"/>
        <end position="483"/>
    </location>
</feature>
<dbReference type="GO" id="GO:0016887">
    <property type="term" value="F:ATP hydrolysis activity"/>
    <property type="evidence" value="ECO:0007669"/>
    <property type="project" value="InterPro"/>
</dbReference>
<dbReference type="CDD" id="cd03232">
    <property type="entry name" value="ABCG_PDR_domain2"/>
    <property type="match status" value="1"/>
</dbReference>
<keyword evidence="7" id="KW-0067">ATP-binding</keyword>
<dbReference type="GO" id="GO:0005524">
    <property type="term" value="F:ATP binding"/>
    <property type="evidence" value="ECO:0007669"/>
    <property type="project" value="UniProtKB-KW"/>
</dbReference>
<evidence type="ECO:0000256" key="1">
    <source>
        <dbReference type="ARBA" id="ARBA00004141"/>
    </source>
</evidence>
<dbReference type="InterPro" id="IPR003593">
    <property type="entry name" value="AAA+_ATPase"/>
</dbReference>
<feature type="transmembrane region" description="Helical" evidence="10">
    <location>
        <begin position="1110"/>
        <end position="1130"/>
    </location>
</feature>
<dbReference type="Pfam" id="PF00005">
    <property type="entry name" value="ABC_tran"/>
    <property type="match status" value="2"/>
</dbReference>
<keyword evidence="5 10" id="KW-0812">Transmembrane</keyword>
<dbReference type="PROSITE" id="PS00211">
    <property type="entry name" value="ABC_TRANSPORTER_1"/>
    <property type="match status" value="1"/>
</dbReference>
<dbReference type="InterPro" id="IPR003439">
    <property type="entry name" value="ABC_transporter-like_ATP-bd"/>
</dbReference>
<comment type="similarity">
    <text evidence="2">Belongs to the ABC transporter superfamily. ABCG family. PDR (TC 3.A.1.205) subfamily.</text>
</comment>
<dbReference type="EMBL" id="HBHW01026845">
    <property type="protein sequence ID" value="CAE0052759.1"/>
    <property type="molecule type" value="Transcribed_RNA"/>
</dbReference>
<evidence type="ECO:0000259" key="11">
    <source>
        <dbReference type="PROSITE" id="PS50893"/>
    </source>
</evidence>
<dbReference type="InterPro" id="IPR013525">
    <property type="entry name" value="ABC2_TM"/>
</dbReference>
<dbReference type="Pfam" id="PF01061">
    <property type="entry name" value="ABC2_membrane"/>
    <property type="match status" value="2"/>
</dbReference>
<evidence type="ECO:0000256" key="10">
    <source>
        <dbReference type="SAM" id="Phobius"/>
    </source>
</evidence>
<feature type="transmembrane region" description="Helical" evidence="10">
    <location>
        <begin position="495"/>
        <end position="513"/>
    </location>
</feature>
<evidence type="ECO:0000256" key="9">
    <source>
        <dbReference type="ARBA" id="ARBA00023136"/>
    </source>
</evidence>
<dbReference type="SUPFAM" id="SSF52540">
    <property type="entry name" value="P-loop containing nucleoside triphosphate hydrolases"/>
    <property type="match status" value="2"/>
</dbReference>
<keyword evidence="9 10" id="KW-0472">Membrane</keyword>
<dbReference type="InterPro" id="IPR034003">
    <property type="entry name" value="ABCG_PDR_2"/>
</dbReference>
<feature type="transmembrane region" description="Helical" evidence="10">
    <location>
        <begin position="1136"/>
        <end position="1159"/>
    </location>
</feature>
<feature type="transmembrane region" description="Helical" evidence="10">
    <location>
        <begin position="1371"/>
        <end position="1392"/>
    </location>
</feature>
<name>A0A7S2ZWW0_9RHOD</name>
<gene>
    <name evidence="12" type="ORF">RMAR00112_LOCUS20787</name>
</gene>
<feature type="transmembrane region" description="Helical" evidence="10">
    <location>
        <begin position="1216"/>
        <end position="1238"/>
    </location>
</feature>
<dbReference type="InterPro" id="IPR043926">
    <property type="entry name" value="ABCG_dom"/>
</dbReference>
<feature type="domain" description="ABC transporter" evidence="11">
    <location>
        <begin position="106"/>
        <end position="358"/>
    </location>
</feature>
<keyword evidence="6" id="KW-0547">Nucleotide-binding</keyword>
<dbReference type="PROSITE" id="PS50893">
    <property type="entry name" value="ABC_TRANSPORTER_2"/>
    <property type="match status" value="2"/>
</dbReference>
<dbReference type="SMART" id="SM00382">
    <property type="entry name" value="AAA"/>
    <property type="match status" value="2"/>
</dbReference>
<dbReference type="FunFam" id="3.40.50.300:FF:000054">
    <property type="entry name" value="ABC multidrug transporter atrF"/>
    <property type="match status" value="1"/>
</dbReference>
<feature type="transmembrane region" description="Helical" evidence="10">
    <location>
        <begin position="1258"/>
        <end position="1281"/>
    </location>
</feature>
<dbReference type="PANTHER" id="PTHR19241">
    <property type="entry name" value="ATP-BINDING CASSETTE TRANSPORTER"/>
    <property type="match status" value="1"/>
</dbReference>
<feature type="transmembrane region" description="Helical" evidence="10">
    <location>
        <begin position="533"/>
        <end position="563"/>
    </location>
</feature>
<organism evidence="12">
    <name type="scientific">Rhodosorus marinus</name>
    <dbReference type="NCBI Taxonomy" id="101924"/>
    <lineage>
        <taxon>Eukaryota</taxon>
        <taxon>Rhodophyta</taxon>
        <taxon>Stylonematophyceae</taxon>
        <taxon>Stylonematales</taxon>
        <taxon>Stylonemataceae</taxon>
        <taxon>Rhodosorus</taxon>
    </lineage>
</organism>
<keyword evidence="4" id="KW-0813">Transport</keyword>
<proteinExistence type="inferred from homology"/>
<comment type="subcellular location">
    <subcellularLocation>
        <location evidence="1">Membrane</location>
        <topology evidence="1">Multi-pass membrane protein</topology>
    </subcellularLocation>
</comment>
<evidence type="ECO:0000256" key="4">
    <source>
        <dbReference type="ARBA" id="ARBA00022448"/>
    </source>
</evidence>
<protein>
    <recommendedName>
        <fullName evidence="3">Probable ATP-dependent transporter ycf16</fullName>
    </recommendedName>
</protein>
<evidence type="ECO:0000256" key="6">
    <source>
        <dbReference type="ARBA" id="ARBA00022741"/>
    </source>
</evidence>
<feature type="transmembrane region" description="Helical" evidence="10">
    <location>
        <begin position="575"/>
        <end position="596"/>
    </location>
</feature>
<dbReference type="Gene3D" id="3.40.50.300">
    <property type="entry name" value="P-loop containing nucleotide triphosphate hydrolases"/>
    <property type="match status" value="2"/>
</dbReference>
<feature type="transmembrane region" description="Helical" evidence="10">
    <location>
        <begin position="632"/>
        <end position="650"/>
    </location>
</feature>
<evidence type="ECO:0000256" key="5">
    <source>
        <dbReference type="ARBA" id="ARBA00022692"/>
    </source>
</evidence>
<accession>A0A7S2ZWW0</accession>
<dbReference type="InterPro" id="IPR017871">
    <property type="entry name" value="ABC_transporter-like_CS"/>
</dbReference>
<feature type="transmembrane region" description="Helical" evidence="10">
    <location>
        <begin position="602"/>
        <end position="625"/>
    </location>
</feature>
<dbReference type="InterPro" id="IPR027417">
    <property type="entry name" value="P-loop_NTPase"/>
</dbReference>
<reference evidence="12" key="1">
    <citation type="submission" date="2021-01" db="EMBL/GenBank/DDBJ databases">
        <authorList>
            <person name="Corre E."/>
            <person name="Pelletier E."/>
            <person name="Niang G."/>
            <person name="Scheremetjew M."/>
            <person name="Finn R."/>
            <person name="Kale V."/>
            <person name="Holt S."/>
            <person name="Cochrane G."/>
            <person name="Meng A."/>
            <person name="Brown T."/>
            <person name="Cohen L."/>
        </authorList>
    </citation>
    <scope>NUCLEOTIDE SEQUENCE</scope>
    <source>
        <strain evidence="12">CCMP 769</strain>
    </source>
</reference>
<sequence>MDCFTGGRFDWIARFVSGKTFEMLRERREAVEHHFGSWYEDPMYDPFNPQFDSEKSRQLFYDILSMFTGHDFGGYAITWNDIEAVVPLTEKVGHDTVGAQLIAPLLETRKAVTCTKDEKKSKSILSGVSGYIEPNEMVLIQAPPGAGTTTMLNLISGVTNLYESVSGEVLVNGDDIWEEKNRQLYAHSMLRVRQEDAHYPVMTVRETLEFAAKCGIPDFLPFAKVFRRNRVELITRFLGINHTLDTAVGDEALRGVSGGERKRVTIAEMLCGSMGSIVFFDNISKGLDAATTLDIVRGVRQVANAFHLSVFMALQQPGNETFEQFDKICLLDSGKCIYYGPREKVEGYFGELGFERPPVRSMADFLLTVSDPNISESVRKKNFGGKELHTVDEFEEAFKNSELYADIGEKIAQGLRGTAGRHSEADEISKHILGRECLQTKHRQFGILLKRSMRLTWDKSTVISEFASKLLIALLVGTLFFRLPLTQSGAYTRTGVLFMTIIAFALSAVQGVTKKFAGNPIFLKQRAAHFYNAAPFHIAGIVDALVLNVLISLLFSIVLYMLVGLNLNDSGIHFAYFYFMVISLSFNMEMLSRLFTVASPNASVAVILIGVITVVFIIYSGYLISLDDAQRWLFWIGWISPIQYAFRGLAYNEFVGLVFECTPEELVPQNENVPEDDRVCGISTGEAYINDRFGYPEGVSWTTYSLIVLWGLSLVFFLGVIFIAKRMRYRGTTFLSQKAKPQKSDLDGVQVSLTEEETQVGIREAHFTWKDVTYSVPIGRNEKKELLHEVCGYALPGRLCALMGSSGAGKTTLMDVLARRKTKGTITGDVLVNGYPQDSLFGRVSGYVEQMDIHVSKTTVREAIEFSARLRLPEDVTKAEREDQVEKTIDLLELREIQHELVGIPGAAIGLSSEQRKRLTIAVELVVRPSILFLDEPTSGLDSRAALKVANAMRRVSDTGVAVLCTIHQPSKEVFSCFDSLLLLQRGGRVVYFGDLGEQASQMLAYFEKNGAEPMNPKLNPADYMLDQIGAGTTARENQRDWHEIWLLSSENKALMGSLEHAEGGKPTIVPEEAPHIKFDHIFSTSRRVQFMTNLRRFFTVYWRTPEYNFTRFVTGIFQALLLGFSFFQVPNTQAGQLILVSAAFMSALASLMSINSAVGNVIGDRIAFYRESAAGAYSAFSYFIPLLIADAPFTLVTNFVFGIMFFFMVGFQTSAYGYFLVIGLIYALWAVATGSMFGAISPTEEIGLILVPLMNSVLNLLAGFLIPASAIPGYYIWIYWINPNAYYLSGVLKAVLTGLQFVCTEDELAAFPYPGNTDDTYEFPDCESIPPENEYSTLVVNSTFTACQFCPVTSGDQVLEQFGVPGYDQWVSVGALVGFTFFSWTVGYLGFRYLRYLSR</sequence>
<feature type="transmembrane region" description="Helical" evidence="10">
    <location>
        <begin position="701"/>
        <end position="724"/>
    </location>
</feature>
<evidence type="ECO:0000256" key="7">
    <source>
        <dbReference type="ARBA" id="ARBA00022840"/>
    </source>
</evidence>
<dbReference type="Pfam" id="PF19055">
    <property type="entry name" value="ABC2_membrane_7"/>
    <property type="match status" value="1"/>
</dbReference>
<feature type="domain" description="ABC transporter" evidence="11">
    <location>
        <begin position="767"/>
        <end position="1012"/>
    </location>
</feature>
<dbReference type="GO" id="GO:0140359">
    <property type="term" value="F:ABC-type transporter activity"/>
    <property type="evidence" value="ECO:0007669"/>
    <property type="project" value="InterPro"/>
</dbReference>